<dbReference type="Proteomes" id="UP000799118">
    <property type="component" value="Unassembled WGS sequence"/>
</dbReference>
<dbReference type="AlphaFoldDB" id="A0A6A4IF36"/>
<dbReference type="OrthoDB" id="3126219at2759"/>
<organism evidence="1 2">
    <name type="scientific">Gymnopus androsaceus JB14</name>
    <dbReference type="NCBI Taxonomy" id="1447944"/>
    <lineage>
        <taxon>Eukaryota</taxon>
        <taxon>Fungi</taxon>
        <taxon>Dikarya</taxon>
        <taxon>Basidiomycota</taxon>
        <taxon>Agaricomycotina</taxon>
        <taxon>Agaricomycetes</taxon>
        <taxon>Agaricomycetidae</taxon>
        <taxon>Agaricales</taxon>
        <taxon>Marasmiineae</taxon>
        <taxon>Omphalotaceae</taxon>
        <taxon>Gymnopus</taxon>
    </lineage>
</organism>
<name>A0A6A4IF36_9AGAR</name>
<sequence length="207" mass="22732">MPSKTDRTTRSTRDTSDYSLLGTPSFNRILSRKEAASLVEKYPYIFKANNVTHSCLQGITSLDDLTAAVNIVFATAILSHGSIERAEVEYESFCKGAIVFGGPATNTARIYQVPLQGCSWVAYFWQEQWQQPSGSIYMEIRDASSNVAIALSPEDILIGDSVGVCPSIQAIEEFRSGVRDHKTGKLLGTCAVRSAEKDTWVLVGRIK</sequence>
<protein>
    <submittedName>
        <fullName evidence="1">Uncharacterized protein</fullName>
    </submittedName>
</protein>
<accession>A0A6A4IF36</accession>
<evidence type="ECO:0000313" key="2">
    <source>
        <dbReference type="Proteomes" id="UP000799118"/>
    </source>
</evidence>
<keyword evidence="2" id="KW-1185">Reference proteome</keyword>
<reference evidence="1" key="1">
    <citation type="journal article" date="2019" name="Environ. Microbiol.">
        <title>Fungal ecological strategies reflected in gene transcription - a case study of two litter decomposers.</title>
        <authorList>
            <person name="Barbi F."/>
            <person name="Kohler A."/>
            <person name="Barry K."/>
            <person name="Baskaran P."/>
            <person name="Daum C."/>
            <person name="Fauchery L."/>
            <person name="Ihrmark K."/>
            <person name="Kuo A."/>
            <person name="LaButti K."/>
            <person name="Lipzen A."/>
            <person name="Morin E."/>
            <person name="Grigoriev I.V."/>
            <person name="Henrissat B."/>
            <person name="Lindahl B."/>
            <person name="Martin F."/>
        </authorList>
    </citation>
    <scope>NUCLEOTIDE SEQUENCE</scope>
    <source>
        <strain evidence="1">JB14</strain>
    </source>
</reference>
<gene>
    <name evidence="1" type="ORF">BT96DRAFT_914257</name>
</gene>
<evidence type="ECO:0000313" key="1">
    <source>
        <dbReference type="EMBL" id="KAE9407888.1"/>
    </source>
</evidence>
<proteinExistence type="predicted"/>
<dbReference type="EMBL" id="ML769393">
    <property type="protein sequence ID" value="KAE9407888.1"/>
    <property type="molecule type" value="Genomic_DNA"/>
</dbReference>